<feature type="signal peptide" evidence="1">
    <location>
        <begin position="1"/>
        <end position="21"/>
    </location>
</feature>
<comment type="caution">
    <text evidence="2">The sequence shown here is derived from an EMBL/GenBank/DDBJ whole genome shotgun (WGS) entry which is preliminary data.</text>
</comment>
<reference evidence="2 3" key="1">
    <citation type="submission" date="2013-03" db="EMBL/GenBank/DDBJ databases">
        <title>The Genome Sequence of Cladophialophora psammophila CBS 110553.</title>
        <authorList>
            <consortium name="The Broad Institute Genomics Platform"/>
            <person name="Cuomo C."/>
            <person name="de Hoog S."/>
            <person name="Gorbushina A."/>
            <person name="Walker B."/>
            <person name="Young S.K."/>
            <person name="Zeng Q."/>
            <person name="Gargeya S."/>
            <person name="Fitzgerald M."/>
            <person name="Haas B."/>
            <person name="Abouelleil A."/>
            <person name="Allen A.W."/>
            <person name="Alvarado L."/>
            <person name="Arachchi H.M."/>
            <person name="Berlin A.M."/>
            <person name="Chapman S.B."/>
            <person name="Gainer-Dewar J."/>
            <person name="Goldberg J."/>
            <person name="Griggs A."/>
            <person name="Gujja S."/>
            <person name="Hansen M."/>
            <person name="Howarth C."/>
            <person name="Imamovic A."/>
            <person name="Ireland A."/>
            <person name="Larimer J."/>
            <person name="McCowan C."/>
            <person name="Murphy C."/>
            <person name="Pearson M."/>
            <person name="Poon T.W."/>
            <person name="Priest M."/>
            <person name="Roberts A."/>
            <person name="Saif S."/>
            <person name="Shea T."/>
            <person name="Sisk P."/>
            <person name="Sykes S."/>
            <person name="Wortman J."/>
            <person name="Nusbaum C."/>
            <person name="Birren B."/>
        </authorList>
    </citation>
    <scope>NUCLEOTIDE SEQUENCE [LARGE SCALE GENOMIC DNA]</scope>
    <source>
        <strain evidence="2 3">CBS 110553</strain>
    </source>
</reference>
<gene>
    <name evidence="2" type="ORF">A1O5_10225</name>
</gene>
<protein>
    <recommendedName>
        <fullName evidence="4">Secreted protein</fullName>
    </recommendedName>
</protein>
<evidence type="ECO:0000313" key="3">
    <source>
        <dbReference type="Proteomes" id="UP000019471"/>
    </source>
</evidence>
<dbReference type="OrthoDB" id="4142702at2759"/>
<accession>W9WPG5</accession>
<keyword evidence="3" id="KW-1185">Reference proteome</keyword>
<dbReference type="AlphaFoldDB" id="W9WPG5"/>
<feature type="chain" id="PRO_5004931387" description="Secreted protein" evidence="1">
    <location>
        <begin position="22"/>
        <end position="436"/>
    </location>
</feature>
<dbReference type="Proteomes" id="UP000019471">
    <property type="component" value="Unassembled WGS sequence"/>
</dbReference>
<evidence type="ECO:0008006" key="4">
    <source>
        <dbReference type="Google" id="ProtNLM"/>
    </source>
</evidence>
<evidence type="ECO:0000313" key="2">
    <source>
        <dbReference type="EMBL" id="EXJ66556.1"/>
    </source>
</evidence>
<dbReference type="GeneID" id="19194920"/>
<proteinExistence type="predicted"/>
<name>W9WPG5_9EURO</name>
<keyword evidence="1" id="KW-0732">Signal</keyword>
<organism evidence="2 3">
    <name type="scientific">Cladophialophora psammophila CBS 110553</name>
    <dbReference type="NCBI Taxonomy" id="1182543"/>
    <lineage>
        <taxon>Eukaryota</taxon>
        <taxon>Fungi</taxon>
        <taxon>Dikarya</taxon>
        <taxon>Ascomycota</taxon>
        <taxon>Pezizomycotina</taxon>
        <taxon>Eurotiomycetes</taxon>
        <taxon>Chaetothyriomycetidae</taxon>
        <taxon>Chaetothyriales</taxon>
        <taxon>Herpotrichiellaceae</taxon>
        <taxon>Cladophialophora</taxon>
    </lineage>
</organism>
<sequence>MLQSVLVSLAAVALVGAPAAANDTSELPLTERDTPCFMSTTPVTACGQGDLTKANWDAFGIDNFLAGFINQFDTSDNFPKFFVSQDTPTENPFDNFDCSTFGSTTCTIPTLNNPDAATNCAGFIVQNYINLWQGLQNHHDAIQDAADAITKANFINTMVSALAPKKEPIGPAVFSLIVDLVTDILPIAGEIKAATTFMKKIRLIIKATKSDLEDDSKDIVSIVQDNEAIDQEVSATEDQLTQQLANMATGTQSRLQNILNQIFGANKDPRLIADASTIGSTFAFLNAYHGMFLDDVPQRADLAAQMQKQLQNWIVSSVLSTMGYDVTIDTTPLEDPPSQPGVLCRAENGFTAGAGCALFRINGIDHDNGDVIDNAQQGNNIFALQDAGVDINAMIANAQACNGGGGTVDFETFLDMDNTDALPSCMFNFRVKVVAL</sequence>
<dbReference type="HOGENOM" id="CLU_594470_0_0_1"/>
<dbReference type="RefSeq" id="XP_007748993.1">
    <property type="nucleotide sequence ID" value="XM_007750803.1"/>
</dbReference>
<dbReference type="EMBL" id="AMGX01000019">
    <property type="protein sequence ID" value="EXJ66556.1"/>
    <property type="molecule type" value="Genomic_DNA"/>
</dbReference>
<evidence type="ECO:0000256" key="1">
    <source>
        <dbReference type="SAM" id="SignalP"/>
    </source>
</evidence>